<dbReference type="AlphaFoldDB" id="X1K1U9"/>
<feature type="non-terminal residue" evidence="1">
    <location>
        <position position="1"/>
    </location>
</feature>
<evidence type="ECO:0000313" key="1">
    <source>
        <dbReference type="EMBL" id="GAH87660.1"/>
    </source>
</evidence>
<organism evidence="1">
    <name type="scientific">marine sediment metagenome</name>
    <dbReference type="NCBI Taxonomy" id="412755"/>
    <lineage>
        <taxon>unclassified sequences</taxon>
        <taxon>metagenomes</taxon>
        <taxon>ecological metagenomes</taxon>
    </lineage>
</organism>
<comment type="caution">
    <text evidence="1">The sequence shown here is derived from an EMBL/GenBank/DDBJ whole genome shotgun (WGS) entry which is preliminary data.</text>
</comment>
<proteinExistence type="predicted"/>
<name>X1K1U9_9ZZZZ</name>
<reference evidence="1" key="1">
    <citation type="journal article" date="2014" name="Front. Microbiol.">
        <title>High frequency of phylogenetically diverse reductive dehalogenase-homologous genes in deep subseafloor sedimentary metagenomes.</title>
        <authorList>
            <person name="Kawai M."/>
            <person name="Futagami T."/>
            <person name="Toyoda A."/>
            <person name="Takaki Y."/>
            <person name="Nishi S."/>
            <person name="Hori S."/>
            <person name="Arai W."/>
            <person name="Tsubouchi T."/>
            <person name="Morono Y."/>
            <person name="Uchiyama I."/>
            <person name="Ito T."/>
            <person name="Fujiyama A."/>
            <person name="Inagaki F."/>
            <person name="Takami H."/>
        </authorList>
    </citation>
    <scope>NUCLEOTIDE SEQUENCE</scope>
    <source>
        <strain evidence="1">Expedition CK06-06</strain>
    </source>
</reference>
<dbReference type="EMBL" id="BARU01041376">
    <property type="protein sequence ID" value="GAH87660.1"/>
    <property type="molecule type" value="Genomic_DNA"/>
</dbReference>
<protein>
    <submittedName>
        <fullName evidence="1">Uncharacterized protein</fullName>
    </submittedName>
</protein>
<sequence>PDAVRAAELLATSAAVITMPEVWELLRIYGRKLGFYPG</sequence>
<accession>X1K1U9</accession>
<gene>
    <name evidence="1" type="ORF">S03H2_63811</name>
</gene>